<dbReference type="Proteomes" id="UP000310158">
    <property type="component" value="Unassembled WGS sequence"/>
</dbReference>
<sequence length="71" mass="7158">MILVALAPSQIPVLTVPIAVAMTVAAFSSLAMTSVPVPVPFSISIPVGPIARPTAPFTDTVPTTTSPTSLV</sequence>
<proteinExistence type="predicted"/>
<organism evidence="1 2">
    <name type="scientific">Bondarzewia mesenterica</name>
    <dbReference type="NCBI Taxonomy" id="1095465"/>
    <lineage>
        <taxon>Eukaryota</taxon>
        <taxon>Fungi</taxon>
        <taxon>Dikarya</taxon>
        <taxon>Basidiomycota</taxon>
        <taxon>Agaricomycotina</taxon>
        <taxon>Agaricomycetes</taxon>
        <taxon>Russulales</taxon>
        <taxon>Bondarzewiaceae</taxon>
        <taxon>Bondarzewia</taxon>
    </lineage>
</organism>
<gene>
    <name evidence="1" type="ORF">EW146_g1495</name>
</gene>
<protein>
    <submittedName>
        <fullName evidence="1">Uncharacterized protein</fullName>
    </submittedName>
</protein>
<comment type="caution">
    <text evidence="1">The sequence shown here is derived from an EMBL/GenBank/DDBJ whole genome shotgun (WGS) entry which is preliminary data.</text>
</comment>
<accession>A0A4S4M3K8</accession>
<dbReference type="AlphaFoldDB" id="A0A4S4M3K8"/>
<reference evidence="1 2" key="1">
    <citation type="submission" date="2019-02" db="EMBL/GenBank/DDBJ databases">
        <title>Genome sequencing of the rare red list fungi Bondarzewia mesenterica.</title>
        <authorList>
            <person name="Buettner E."/>
            <person name="Kellner H."/>
        </authorList>
    </citation>
    <scope>NUCLEOTIDE SEQUENCE [LARGE SCALE GENOMIC DNA]</scope>
    <source>
        <strain evidence="1 2">DSM 108281</strain>
    </source>
</reference>
<dbReference type="EMBL" id="SGPL01000037">
    <property type="protein sequence ID" value="THH19746.1"/>
    <property type="molecule type" value="Genomic_DNA"/>
</dbReference>
<evidence type="ECO:0000313" key="1">
    <source>
        <dbReference type="EMBL" id="THH19746.1"/>
    </source>
</evidence>
<evidence type="ECO:0000313" key="2">
    <source>
        <dbReference type="Proteomes" id="UP000310158"/>
    </source>
</evidence>
<keyword evidence="2" id="KW-1185">Reference proteome</keyword>
<name>A0A4S4M3K8_9AGAM</name>